<dbReference type="Gene3D" id="6.10.250.620">
    <property type="match status" value="1"/>
</dbReference>
<protein>
    <recommendedName>
        <fullName evidence="2">Thiamine biosynthesis protein ThiC</fullName>
    </recommendedName>
</protein>
<gene>
    <name evidence="1" type="ORF">LCGC14_2957130</name>
</gene>
<feature type="non-terminal residue" evidence="1">
    <location>
        <position position="1"/>
    </location>
</feature>
<accession>A0A0F8ZL49</accession>
<proteinExistence type="predicted"/>
<evidence type="ECO:0008006" key="2">
    <source>
        <dbReference type="Google" id="ProtNLM"/>
    </source>
</evidence>
<dbReference type="Pfam" id="PF01964">
    <property type="entry name" value="ThiC_Rad_SAM"/>
    <property type="match status" value="1"/>
</dbReference>
<sequence>NWEGMFSLALDPEKARAYRASSPPTDAQVCTMCGKFCSVKHMSAAKDIDFWQ</sequence>
<evidence type="ECO:0000313" key="1">
    <source>
        <dbReference type="EMBL" id="KKK67134.1"/>
    </source>
</evidence>
<dbReference type="InterPro" id="IPR002817">
    <property type="entry name" value="ThiC/BzaA/B"/>
</dbReference>
<dbReference type="GO" id="GO:0051536">
    <property type="term" value="F:iron-sulfur cluster binding"/>
    <property type="evidence" value="ECO:0007669"/>
    <property type="project" value="InterPro"/>
</dbReference>
<dbReference type="AlphaFoldDB" id="A0A0F8ZL49"/>
<reference evidence="1" key="1">
    <citation type="journal article" date="2015" name="Nature">
        <title>Complex archaea that bridge the gap between prokaryotes and eukaryotes.</title>
        <authorList>
            <person name="Spang A."/>
            <person name="Saw J.H."/>
            <person name="Jorgensen S.L."/>
            <person name="Zaremba-Niedzwiedzka K."/>
            <person name="Martijn J."/>
            <person name="Lind A.E."/>
            <person name="van Eijk R."/>
            <person name="Schleper C."/>
            <person name="Guy L."/>
            <person name="Ettema T.J."/>
        </authorList>
    </citation>
    <scope>NUCLEOTIDE SEQUENCE</scope>
</reference>
<dbReference type="EMBL" id="LAZR01059754">
    <property type="protein sequence ID" value="KKK67134.1"/>
    <property type="molecule type" value="Genomic_DNA"/>
</dbReference>
<name>A0A0F8ZL49_9ZZZZ</name>
<comment type="caution">
    <text evidence="1">The sequence shown here is derived from an EMBL/GenBank/DDBJ whole genome shotgun (WGS) entry which is preliminary data.</text>
</comment>
<organism evidence="1">
    <name type="scientific">marine sediment metagenome</name>
    <dbReference type="NCBI Taxonomy" id="412755"/>
    <lineage>
        <taxon>unclassified sequences</taxon>
        <taxon>metagenomes</taxon>
        <taxon>ecological metagenomes</taxon>
    </lineage>
</organism>
<dbReference type="GO" id="GO:0009228">
    <property type="term" value="P:thiamine biosynthetic process"/>
    <property type="evidence" value="ECO:0007669"/>
    <property type="project" value="InterPro"/>
</dbReference>